<accession>A0A4R6Y720</accession>
<proteinExistence type="predicted"/>
<reference evidence="1 2" key="1">
    <citation type="submission" date="2019-03" db="EMBL/GenBank/DDBJ databases">
        <title>Genomic Encyclopedia of Type Strains, Phase IV (KMG-IV): sequencing the most valuable type-strain genomes for metagenomic binning, comparative biology and taxonomic classification.</title>
        <authorList>
            <person name="Goeker M."/>
        </authorList>
    </citation>
    <scope>NUCLEOTIDE SEQUENCE [LARGE SCALE GENOMIC DNA]</scope>
    <source>
        <strain evidence="1 2">DSM 102852</strain>
    </source>
</reference>
<comment type="caution">
    <text evidence="1">The sequence shown here is derived from an EMBL/GenBank/DDBJ whole genome shotgun (WGS) entry which is preliminary data.</text>
</comment>
<dbReference type="AlphaFoldDB" id="A0A4R6Y720"/>
<name>A0A4R6Y720_9BURK</name>
<dbReference type="RefSeq" id="WP_133620906.1">
    <property type="nucleotide sequence ID" value="NZ_SNZE01000018.1"/>
</dbReference>
<sequence>MSTIEQTITQIVRSSVNEAIRPLIVKIDALEKQLLAQGNPSNQPYIQQKELAMQLGCSVSKLKLFRKSHPDAPKPNPMGLYDLAQWRAYLKDTPL</sequence>
<keyword evidence="2" id="KW-1185">Reference proteome</keyword>
<evidence type="ECO:0000313" key="2">
    <source>
        <dbReference type="Proteomes" id="UP000294480"/>
    </source>
</evidence>
<dbReference type="Proteomes" id="UP000294480">
    <property type="component" value="Unassembled WGS sequence"/>
</dbReference>
<organism evidence="1 2">
    <name type="scientific">Hydromonas duriensis</name>
    <dbReference type="NCBI Taxonomy" id="1527608"/>
    <lineage>
        <taxon>Bacteria</taxon>
        <taxon>Pseudomonadati</taxon>
        <taxon>Pseudomonadota</taxon>
        <taxon>Betaproteobacteria</taxon>
        <taxon>Burkholderiales</taxon>
        <taxon>Burkholderiaceae</taxon>
        <taxon>Hydromonas</taxon>
    </lineage>
</organism>
<dbReference type="EMBL" id="SNZE01000018">
    <property type="protein sequence ID" value="TDR30656.1"/>
    <property type="molecule type" value="Genomic_DNA"/>
</dbReference>
<evidence type="ECO:0000313" key="1">
    <source>
        <dbReference type="EMBL" id="TDR30656.1"/>
    </source>
</evidence>
<protein>
    <submittedName>
        <fullName evidence="1">Uncharacterized protein</fullName>
    </submittedName>
</protein>
<gene>
    <name evidence="1" type="ORF">DFR44_1183</name>
</gene>